<evidence type="ECO:0000256" key="6">
    <source>
        <dbReference type="ARBA" id="ARBA00022679"/>
    </source>
</evidence>
<dbReference type="GO" id="GO:0005524">
    <property type="term" value="F:ATP binding"/>
    <property type="evidence" value="ECO:0007669"/>
    <property type="project" value="UniProtKB-KW"/>
</dbReference>
<evidence type="ECO:0000259" key="11">
    <source>
        <dbReference type="PROSITE" id="PS50109"/>
    </source>
</evidence>
<feature type="domain" description="HAMP" evidence="12">
    <location>
        <begin position="260"/>
        <end position="312"/>
    </location>
</feature>
<keyword evidence="6" id="KW-0808">Transferase</keyword>
<dbReference type="GO" id="GO:0000155">
    <property type="term" value="F:phosphorelay sensor kinase activity"/>
    <property type="evidence" value="ECO:0007669"/>
    <property type="project" value="InterPro"/>
</dbReference>
<evidence type="ECO:0000259" key="12">
    <source>
        <dbReference type="PROSITE" id="PS50885"/>
    </source>
</evidence>
<dbReference type="AlphaFoldDB" id="A0A839IU67"/>
<keyword evidence="7" id="KW-0547">Nucleotide-binding</keyword>
<keyword evidence="10" id="KW-1133">Transmembrane helix</keyword>
<organism evidence="13 14">
    <name type="scientific">Oceanospirillum sediminis</name>
    <dbReference type="NCBI Taxonomy" id="2760088"/>
    <lineage>
        <taxon>Bacteria</taxon>
        <taxon>Pseudomonadati</taxon>
        <taxon>Pseudomonadota</taxon>
        <taxon>Gammaproteobacteria</taxon>
        <taxon>Oceanospirillales</taxon>
        <taxon>Oceanospirillaceae</taxon>
        <taxon>Oceanospirillum</taxon>
    </lineage>
</organism>
<evidence type="ECO:0000313" key="14">
    <source>
        <dbReference type="Proteomes" id="UP000565262"/>
    </source>
</evidence>
<dbReference type="PROSITE" id="PS50885">
    <property type="entry name" value="HAMP"/>
    <property type="match status" value="1"/>
</dbReference>
<keyword evidence="5" id="KW-0597">Phosphoprotein</keyword>
<reference evidence="13 14" key="1">
    <citation type="submission" date="2020-08" db="EMBL/GenBank/DDBJ databases">
        <title>Oceanospirillum sp. nov. isolated from marine sediment.</title>
        <authorList>
            <person name="Ji X."/>
        </authorList>
    </citation>
    <scope>NUCLEOTIDE SEQUENCE [LARGE SCALE GENOMIC DNA]</scope>
    <source>
        <strain evidence="13 14">D5</strain>
    </source>
</reference>
<dbReference type="SUPFAM" id="SSF47384">
    <property type="entry name" value="Homodimeric domain of signal transducing histidine kinase"/>
    <property type="match status" value="1"/>
</dbReference>
<dbReference type="Gene3D" id="1.10.287.130">
    <property type="match status" value="1"/>
</dbReference>
<evidence type="ECO:0000256" key="8">
    <source>
        <dbReference type="ARBA" id="ARBA00022777"/>
    </source>
</evidence>
<evidence type="ECO:0000256" key="1">
    <source>
        <dbReference type="ARBA" id="ARBA00000085"/>
    </source>
</evidence>
<evidence type="ECO:0000256" key="3">
    <source>
        <dbReference type="ARBA" id="ARBA00012438"/>
    </source>
</evidence>
<dbReference type="InterPro" id="IPR036097">
    <property type="entry name" value="HisK_dim/P_sf"/>
</dbReference>
<dbReference type="SMART" id="SM00388">
    <property type="entry name" value="HisKA"/>
    <property type="match status" value="1"/>
</dbReference>
<gene>
    <name evidence="13" type="ORF">H4O21_16630</name>
</gene>
<evidence type="ECO:0000256" key="2">
    <source>
        <dbReference type="ARBA" id="ARBA00004651"/>
    </source>
</evidence>
<dbReference type="PANTHER" id="PTHR44936:SF10">
    <property type="entry name" value="SENSOR PROTEIN RSTB"/>
    <property type="match status" value="1"/>
</dbReference>
<feature type="transmembrane region" description="Helical" evidence="10">
    <location>
        <begin position="12"/>
        <end position="38"/>
    </location>
</feature>
<dbReference type="Proteomes" id="UP000565262">
    <property type="component" value="Unassembled WGS sequence"/>
</dbReference>
<dbReference type="SMART" id="SM00304">
    <property type="entry name" value="HAMP"/>
    <property type="match status" value="1"/>
</dbReference>
<dbReference type="CDD" id="cd00082">
    <property type="entry name" value="HisKA"/>
    <property type="match status" value="1"/>
</dbReference>
<dbReference type="RefSeq" id="WP_182810003.1">
    <property type="nucleotide sequence ID" value="NZ_JACJFM010000025.1"/>
</dbReference>
<dbReference type="GO" id="GO:0005886">
    <property type="term" value="C:plasma membrane"/>
    <property type="evidence" value="ECO:0007669"/>
    <property type="project" value="UniProtKB-SubCell"/>
</dbReference>
<dbReference type="InterPro" id="IPR050980">
    <property type="entry name" value="2C_sensor_his_kinase"/>
</dbReference>
<keyword evidence="8" id="KW-0418">Kinase</keyword>
<keyword evidence="9" id="KW-0067">ATP-binding</keyword>
<dbReference type="PANTHER" id="PTHR44936">
    <property type="entry name" value="SENSOR PROTEIN CREC"/>
    <property type="match status" value="1"/>
</dbReference>
<proteinExistence type="predicted"/>
<dbReference type="Gene3D" id="1.10.8.500">
    <property type="entry name" value="HAMP domain in histidine kinase"/>
    <property type="match status" value="1"/>
</dbReference>
<evidence type="ECO:0000256" key="4">
    <source>
        <dbReference type="ARBA" id="ARBA00022475"/>
    </source>
</evidence>
<dbReference type="InterPro" id="IPR003660">
    <property type="entry name" value="HAMP_dom"/>
</dbReference>
<feature type="domain" description="Histidine kinase" evidence="11">
    <location>
        <begin position="320"/>
        <end position="535"/>
    </location>
</feature>
<dbReference type="Gene3D" id="3.30.565.10">
    <property type="entry name" value="Histidine kinase-like ATPase, C-terminal domain"/>
    <property type="match status" value="1"/>
</dbReference>
<dbReference type="Pfam" id="PF00512">
    <property type="entry name" value="HisKA"/>
    <property type="match status" value="1"/>
</dbReference>
<dbReference type="InterPro" id="IPR003594">
    <property type="entry name" value="HATPase_dom"/>
</dbReference>
<dbReference type="PROSITE" id="PS50109">
    <property type="entry name" value="HIS_KIN"/>
    <property type="match status" value="1"/>
</dbReference>
<comment type="subcellular location">
    <subcellularLocation>
        <location evidence="2">Cell membrane</location>
        <topology evidence="2">Multi-pass membrane protein</topology>
    </subcellularLocation>
</comment>
<comment type="catalytic activity">
    <reaction evidence="1">
        <text>ATP + protein L-histidine = ADP + protein N-phospho-L-histidine.</text>
        <dbReference type="EC" id="2.7.13.3"/>
    </reaction>
</comment>
<dbReference type="Pfam" id="PF00672">
    <property type="entry name" value="HAMP"/>
    <property type="match status" value="1"/>
</dbReference>
<dbReference type="Pfam" id="PF02518">
    <property type="entry name" value="HATPase_c"/>
    <property type="match status" value="1"/>
</dbReference>
<evidence type="ECO:0000313" key="13">
    <source>
        <dbReference type="EMBL" id="MBB1488230.1"/>
    </source>
</evidence>
<keyword evidence="10" id="KW-0472">Membrane</keyword>
<dbReference type="EC" id="2.7.13.3" evidence="3"/>
<protein>
    <recommendedName>
        <fullName evidence="3">histidine kinase</fullName>
        <ecNumber evidence="3">2.7.13.3</ecNumber>
    </recommendedName>
</protein>
<dbReference type="InterPro" id="IPR003661">
    <property type="entry name" value="HisK_dim/P_dom"/>
</dbReference>
<evidence type="ECO:0000256" key="7">
    <source>
        <dbReference type="ARBA" id="ARBA00022741"/>
    </source>
</evidence>
<keyword evidence="14" id="KW-1185">Reference proteome</keyword>
<dbReference type="EMBL" id="JACJFM010000025">
    <property type="protein sequence ID" value="MBB1488230.1"/>
    <property type="molecule type" value="Genomic_DNA"/>
</dbReference>
<feature type="transmembrane region" description="Helical" evidence="10">
    <location>
        <begin position="239"/>
        <end position="259"/>
    </location>
</feature>
<accession>A0A839IU67</accession>
<keyword evidence="4" id="KW-1003">Cell membrane</keyword>
<dbReference type="PRINTS" id="PR00344">
    <property type="entry name" value="BCTRLSENSOR"/>
</dbReference>
<dbReference type="SUPFAM" id="SSF158472">
    <property type="entry name" value="HAMP domain-like"/>
    <property type="match status" value="1"/>
</dbReference>
<evidence type="ECO:0000256" key="10">
    <source>
        <dbReference type="SAM" id="Phobius"/>
    </source>
</evidence>
<name>A0A839IU67_9GAMM</name>
<dbReference type="SUPFAM" id="SSF55874">
    <property type="entry name" value="ATPase domain of HSP90 chaperone/DNA topoisomerase II/histidine kinase"/>
    <property type="match status" value="1"/>
</dbReference>
<keyword evidence="10" id="KW-0812">Transmembrane</keyword>
<evidence type="ECO:0000256" key="9">
    <source>
        <dbReference type="ARBA" id="ARBA00022840"/>
    </source>
</evidence>
<dbReference type="CDD" id="cd06225">
    <property type="entry name" value="HAMP"/>
    <property type="match status" value="1"/>
</dbReference>
<dbReference type="InterPro" id="IPR004358">
    <property type="entry name" value="Sig_transdc_His_kin-like_C"/>
</dbReference>
<dbReference type="SMART" id="SM00387">
    <property type="entry name" value="HATPase_c"/>
    <property type="match status" value="1"/>
</dbReference>
<sequence length="551" mass="62151">MKLANSLRVNSIFIRVYLHMLLAMLVVILLAVLATSLINHVRLEQYREQLASGTFFLLAKGWQQTPAEQRQQWLSETADLMDLELNIVTSGDTSLDSWQMQRLAENRVLLLDSGDTGELVAYRYLDMSKDLLVTARIPRLSEQHARASVQLLRQTILSTGEPVDQVLASKEAHFYYELNRVRTSELNLGRLEQVQLAEGETVLTFTESGRSVVAYAHLQDDELLQVGPVELFDPYPVPMLAGIALIALVLSASGVYLSVRVLEHRLQKVEQAASRIAAGHLNTRVRVDGDDFVARLASAFNSMTRQVQELLRTQQEMIHAVSHELRTPVARIRFGMQMIEDLAEDPFIRKQLKGVDNDIQELDELVDEILTYARLGQESLKLQYEHVQVMPLIKEVTDGLQVLKPELELKIIHLSPDYGDTADVEVRYFQRAVQNLVSNACRYAESQVVVSCYTEADSLRIDVDDDGPGIPEADWDRVFTPFSRLDDSRTRETGGYGLGLSIVRRITYWHQGSAMVDRSDDLGGARFSLIFPRFRPELVGESDNILSVAGK</sequence>
<evidence type="ECO:0000256" key="5">
    <source>
        <dbReference type="ARBA" id="ARBA00022553"/>
    </source>
</evidence>
<dbReference type="InterPro" id="IPR005467">
    <property type="entry name" value="His_kinase_dom"/>
</dbReference>
<comment type="caution">
    <text evidence="13">The sequence shown here is derived from an EMBL/GenBank/DDBJ whole genome shotgun (WGS) entry which is preliminary data.</text>
</comment>
<dbReference type="InterPro" id="IPR036890">
    <property type="entry name" value="HATPase_C_sf"/>
</dbReference>